<dbReference type="SMART" id="SM00936">
    <property type="entry name" value="PBP5_C"/>
    <property type="match status" value="1"/>
</dbReference>
<keyword evidence="10" id="KW-0573">Peptidoglycan synthesis</keyword>
<gene>
    <name evidence="19" type="ORF">DespoDRAFT_03199</name>
</gene>
<dbReference type="EMBL" id="CM001488">
    <property type="protein sequence ID" value="EIM64986.1"/>
    <property type="molecule type" value="Genomic_DNA"/>
</dbReference>
<evidence type="ECO:0000256" key="3">
    <source>
        <dbReference type="ARBA" id="ARBA00007164"/>
    </source>
</evidence>
<evidence type="ECO:0000259" key="18">
    <source>
        <dbReference type="SMART" id="SM00936"/>
    </source>
</evidence>
<dbReference type="AlphaFoldDB" id="I5B673"/>
<dbReference type="RefSeq" id="WP_004074718.1">
    <property type="nucleotide sequence ID" value="NZ_CM001488.1"/>
</dbReference>
<comment type="similarity">
    <text evidence="3 15">Belongs to the peptidase S11 family.</text>
</comment>
<dbReference type="PRINTS" id="PR00725">
    <property type="entry name" value="DADACBPTASE1"/>
</dbReference>
<dbReference type="Pfam" id="PF00768">
    <property type="entry name" value="Peptidase_S11"/>
    <property type="match status" value="1"/>
</dbReference>
<evidence type="ECO:0000256" key="13">
    <source>
        <dbReference type="PIRSR" id="PIRSR618044-1"/>
    </source>
</evidence>
<evidence type="ECO:0000256" key="10">
    <source>
        <dbReference type="ARBA" id="ARBA00022984"/>
    </source>
</evidence>
<reference evidence="19 20" key="2">
    <citation type="submission" date="2012-02" db="EMBL/GenBank/DDBJ databases">
        <title>Improved High-Quality Draft sequence of Desulfobacter postgatei 2ac9.</title>
        <authorList>
            <consortium name="US DOE Joint Genome Institute"/>
            <person name="Lucas S."/>
            <person name="Han J."/>
            <person name="Lapidus A."/>
            <person name="Cheng J.-F."/>
            <person name="Goodwin L."/>
            <person name="Pitluck S."/>
            <person name="Peters L."/>
            <person name="Ovchinnikova G."/>
            <person name="Held B."/>
            <person name="Detter J.C."/>
            <person name="Han C."/>
            <person name="Tapia R."/>
            <person name="Land M."/>
            <person name="Hauser L."/>
            <person name="Kyrpides N."/>
            <person name="Ivanova N."/>
            <person name="Pagani I."/>
            <person name="Orellana R."/>
            <person name="Lovley D."/>
            <person name="Woyke T."/>
        </authorList>
    </citation>
    <scope>NUCLEOTIDE SEQUENCE [LARGE SCALE GENOMIC DNA]</scope>
    <source>
        <strain evidence="19 20">2ac9</strain>
    </source>
</reference>
<dbReference type="Pfam" id="PF07943">
    <property type="entry name" value="PBP5_C"/>
    <property type="match status" value="1"/>
</dbReference>
<keyword evidence="5 19" id="KW-0121">Carboxypeptidase</keyword>
<evidence type="ECO:0000256" key="8">
    <source>
        <dbReference type="ARBA" id="ARBA00022801"/>
    </source>
</evidence>
<evidence type="ECO:0000256" key="16">
    <source>
        <dbReference type="SAM" id="MobiDB-lite"/>
    </source>
</evidence>
<keyword evidence="6" id="KW-0645">Protease</keyword>
<dbReference type="OrthoDB" id="9795979at2"/>
<dbReference type="Gene3D" id="3.40.710.10">
    <property type="entry name" value="DD-peptidase/beta-lactamase superfamily"/>
    <property type="match status" value="1"/>
</dbReference>
<sequence length="394" mass="42942">MKKWLMCVLILLMMAPAVQGKDNKKSNNTSKAVQKKAESASPAQEKETPFQALIVMEASTGQVLEEVNPHLQHPLASVTKLMTAAIIMEKLESGAAQLNETITVSGAASKMGGSQVYLKEGEVFTLEELMKAIMVASGNDAAYAVAEHLAGTTDAFVEEMNKKAKRLGMNDSEFHSVHGLPPSSEDQADVSSCHDLMILARDLLKYPKLLEWTALQIEPFRGGAFIMHNHNKIIGKLPGTDGLKTGYYSKAGFNIVATAKKDGLRLIVAVLGSPRAKIRDAVAIERFKKYMAQYQMAVLSKKDQAFGEALQVPDGMVTTVQAVAAADFSYPLPREKKAAVKNEIRLPKEISGGIEQGQTLGEVEFFLDNQSIGKVNLISPVTIEKAGFFKRLFR</sequence>
<evidence type="ECO:0000256" key="2">
    <source>
        <dbReference type="ARBA" id="ARBA00004752"/>
    </source>
</evidence>
<feature type="domain" description="Peptidase S11 D-Ala-D-Ala carboxypeptidase A C-terminal" evidence="18">
    <location>
        <begin position="294"/>
        <end position="385"/>
    </location>
</feature>
<reference evidence="19 20" key="1">
    <citation type="submission" date="2011-09" db="EMBL/GenBank/DDBJ databases">
        <authorList>
            <consortium name="US DOE Joint Genome Institute (JGI-PGF)"/>
            <person name="Lucas S."/>
            <person name="Han J."/>
            <person name="Lapidus A."/>
            <person name="Cheng J.-F."/>
            <person name="Goodwin L."/>
            <person name="Pitluck S."/>
            <person name="Peters L."/>
            <person name="Land M.L."/>
            <person name="Hauser L."/>
            <person name="Orellana R."/>
            <person name="Lovley D."/>
            <person name="Woyke T.J."/>
        </authorList>
    </citation>
    <scope>NUCLEOTIDE SEQUENCE [LARGE SCALE GENOMIC DNA]</scope>
    <source>
        <strain evidence="19 20">2ac9</strain>
    </source>
</reference>
<keyword evidence="20" id="KW-1185">Reference proteome</keyword>
<comment type="catalytic activity">
    <reaction evidence="12">
        <text>Preferential cleavage: (Ac)2-L-Lys-D-Ala-|-D-Ala. Also transpeptidation of peptidyl-alanyl moieties that are N-acyl substituents of D-alanine.</text>
        <dbReference type="EC" id="3.4.16.4"/>
    </reaction>
</comment>
<dbReference type="eggNOG" id="COG1686">
    <property type="taxonomic scope" value="Bacteria"/>
</dbReference>
<keyword evidence="9" id="KW-0133">Cell shape</keyword>
<dbReference type="InterPro" id="IPR001967">
    <property type="entry name" value="Peptidase_S11_N"/>
</dbReference>
<dbReference type="HOGENOM" id="CLU_027070_8_0_7"/>
<feature type="signal peptide" evidence="17">
    <location>
        <begin position="1"/>
        <end position="20"/>
    </location>
</feature>
<dbReference type="InterPro" id="IPR018044">
    <property type="entry name" value="Peptidase_S11"/>
</dbReference>
<evidence type="ECO:0000256" key="7">
    <source>
        <dbReference type="ARBA" id="ARBA00022729"/>
    </source>
</evidence>
<evidence type="ECO:0000256" key="9">
    <source>
        <dbReference type="ARBA" id="ARBA00022960"/>
    </source>
</evidence>
<feature type="active site" evidence="13">
    <location>
        <position position="137"/>
    </location>
</feature>
<evidence type="ECO:0000256" key="12">
    <source>
        <dbReference type="ARBA" id="ARBA00034000"/>
    </source>
</evidence>
<name>I5B673_9BACT</name>
<keyword evidence="8" id="KW-0378">Hydrolase</keyword>
<dbReference type="Proteomes" id="UP000005778">
    <property type="component" value="Chromosome"/>
</dbReference>
<evidence type="ECO:0000256" key="15">
    <source>
        <dbReference type="RuleBase" id="RU004016"/>
    </source>
</evidence>
<dbReference type="GO" id="GO:0006508">
    <property type="term" value="P:proteolysis"/>
    <property type="evidence" value="ECO:0007669"/>
    <property type="project" value="UniProtKB-KW"/>
</dbReference>
<dbReference type="GO" id="GO:0009002">
    <property type="term" value="F:serine-type D-Ala-D-Ala carboxypeptidase activity"/>
    <property type="evidence" value="ECO:0007669"/>
    <property type="project" value="UniProtKB-EC"/>
</dbReference>
<feature type="chain" id="PRO_5003699601" description="serine-type D-Ala-D-Ala carboxypeptidase" evidence="17">
    <location>
        <begin position="21"/>
        <end position="394"/>
    </location>
</feature>
<evidence type="ECO:0000256" key="6">
    <source>
        <dbReference type="ARBA" id="ARBA00022670"/>
    </source>
</evidence>
<dbReference type="SUPFAM" id="SSF69189">
    <property type="entry name" value="Penicillin-binding protein associated domain"/>
    <property type="match status" value="1"/>
</dbReference>
<dbReference type="InterPro" id="IPR015956">
    <property type="entry name" value="Peniciliin-bd_prot_C_sf"/>
</dbReference>
<dbReference type="Gene3D" id="2.60.410.10">
    <property type="entry name" value="D-Ala-D-Ala carboxypeptidase, C-terminal domain"/>
    <property type="match status" value="1"/>
</dbReference>
<dbReference type="GO" id="GO:0008360">
    <property type="term" value="P:regulation of cell shape"/>
    <property type="evidence" value="ECO:0007669"/>
    <property type="project" value="UniProtKB-KW"/>
</dbReference>
<dbReference type="UniPathway" id="UPA00219"/>
<organism evidence="19 20">
    <name type="scientific">Desulfobacter postgatei 2ac9</name>
    <dbReference type="NCBI Taxonomy" id="879212"/>
    <lineage>
        <taxon>Bacteria</taxon>
        <taxon>Pseudomonadati</taxon>
        <taxon>Thermodesulfobacteriota</taxon>
        <taxon>Desulfobacteria</taxon>
        <taxon>Desulfobacterales</taxon>
        <taxon>Desulfobacteraceae</taxon>
        <taxon>Desulfobacter</taxon>
    </lineage>
</organism>
<dbReference type="GO" id="GO:0009252">
    <property type="term" value="P:peptidoglycan biosynthetic process"/>
    <property type="evidence" value="ECO:0007669"/>
    <property type="project" value="UniProtKB-UniPathway"/>
</dbReference>
<evidence type="ECO:0000256" key="14">
    <source>
        <dbReference type="PIRSR" id="PIRSR618044-2"/>
    </source>
</evidence>
<dbReference type="EC" id="3.4.16.4" evidence="4"/>
<keyword evidence="11" id="KW-0961">Cell wall biogenesis/degradation</keyword>
<feature type="active site" description="Proton acceptor" evidence="13">
    <location>
        <position position="80"/>
    </location>
</feature>
<protein>
    <recommendedName>
        <fullName evidence="4">serine-type D-Ala-D-Ala carboxypeptidase</fullName>
        <ecNumber evidence="4">3.4.16.4</ecNumber>
    </recommendedName>
</protein>
<evidence type="ECO:0000256" key="1">
    <source>
        <dbReference type="ARBA" id="ARBA00003217"/>
    </source>
</evidence>
<dbReference type="PANTHER" id="PTHR21581">
    <property type="entry name" value="D-ALANYL-D-ALANINE CARBOXYPEPTIDASE"/>
    <property type="match status" value="1"/>
</dbReference>
<dbReference type="PANTHER" id="PTHR21581:SF6">
    <property type="entry name" value="TRAFFICKING PROTEIN PARTICLE COMPLEX SUBUNIT 12"/>
    <property type="match status" value="1"/>
</dbReference>
<feature type="region of interest" description="Disordered" evidence="16">
    <location>
        <begin position="21"/>
        <end position="45"/>
    </location>
</feature>
<feature type="binding site" evidence="14">
    <location>
        <position position="244"/>
    </location>
    <ligand>
        <name>substrate</name>
    </ligand>
</feature>
<evidence type="ECO:0000256" key="5">
    <source>
        <dbReference type="ARBA" id="ARBA00022645"/>
    </source>
</evidence>
<dbReference type="STRING" id="879212.DespoDRAFT_03199"/>
<dbReference type="InterPro" id="IPR037167">
    <property type="entry name" value="Peptidase_S11_C_sf"/>
</dbReference>
<keyword evidence="7 17" id="KW-0732">Signal</keyword>
<dbReference type="GO" id="GO:0071555">
    <property type="term" value="P:cell wall organization"/>
    <property type="evidence" value="ECO:0007669"/>
    <property type="project" value="UniProtKB-KW"/>
</dbReference>
<evidence type="ECO:0000256" key="11">
    <source>
        <dbReference type="ARBA" id="ARBA00023316"/>
    </source>
</evidence>
<dbReference type="InterPro" id="IPR012907">
    <property type="entry name" value="Peptidase_S11_C"/>
</dbReference>
<evidence type="ECO:0000256" key="4">
    <source>
        <dbReference type="ARBA" id="ARBA00012448"/>
    </source>
</evidence>
<proteinExistence type="inferred from homology"/>
<dbReference type="SUPFAM" id="SSF56601">
    <property type="entry name" value="beta-lactamase/transpeptidase-like"/>
    <property type="match status" value="1"/>
</dbReference>
<comment type="function">
    <text evidence="1">Removes C-terminal D-alanyl residues from sugar-peptide cell wall precursors.</text>
</comment>
<evidence type="ECO:0000313" key="20">
    <source>
        <dbReference type="Proteomes" id="UP000005778"/>
    </source>
</evidence>
<evidence type="ECO:0000313" key="19">
    <source>
        <dbReference type="EMBL" id="EIM64986.1"/>
    </source>
</evidence>
<comment type="pathway">
    <text evidence="2">Cell wall biogenesis; peptidoglycan biosynthesis.</text>
</comment>
<feature type="active site" description="Acyl-ester intermediate" evidence="13">
    <location>
        <position position="77"/>
    </location>
</feature>
<evidence type="ECO:0000256" key="17">
    <source>
        <dbReference type="SAM" id="SignalP"/>
    </source>
</evidence>
<accession>I5B673</accession>
<dbReference type="InterPro" id="IPR012338">
    <property type="entry name" value="Beta-lactam/transpept-like"/>
</dbReference>